<evidence type="ECO:0000256" key="6">
    <source>
        <dbReference type="PROSITE-ProRule" id="PRU00108"/>
    </source>
</evidence>
<dbReference type="SMART" id="SM00389">
    <property type="entry name" value="HOX"/>
    <property type="match status" value="1"/>
</dbReference>
<feature type="domain" description="Homeobox" evidence="9">
    <location>
        <begin position="30"/>
        <end position="90"/>
    </location>
</feature>
<organism evidence="10 11">
    <name type="scientific">Elysia crispata</name>
    <name type="common">lettuce slug</name>
    <dbReference type="NCBI Taxonomy" id="231223"/>
    <lineage>
        <taxon>Eukaryota</taxon>
        <taxon>Metazoa</taxon>
        <taxon>Spiralia</taxon>
        <taxon>Lophotrochozoa</taxon>
        <taxon>Mollusca</taxon>
        <taxon>Gastropoda</taxon>
        <taxon>Heterobranchia</taxon>
        <taxon>Euthyneura</taxon>
        <taxon>Panpulmonata</taxon>
        <taxon>Sacoglossa</taxon>
        <taxon>Placobranchoidea</taxon>
        <taxon>Plakobranchidae</taxon>
        <taxon>Elysia</taxon>
    </lineage>
</organism>
<keyword evidence="3 6" id="KW-0238">DNA-binding</keyword>
<dbReference type="PROSITE" id="PS00027">
    <property type="entry name" value="HOMEOBOX_1"/>
    <property type="match status" value="1"/>
</dbReference>
<proteinExistence type="predicted"/>
<dbReference type="Proteomes" id="UP001283361">
    <property type="component" value="Unassembled WGS sequence"/>
</dbReference>
<dbReference type="AlphaFoldDB" id="A0AAE1AF42"/>
<dbReference type="FunFam" id="1.10.10.60:FF:000066">
    <property type="entry name" value="Paired mesoderm homeobox protein 1"/>
    <property type="match status" value="1"/>
</dbReference>
<dbReference type="GO" id="GO:0000981">
    <property type="term" value="F:DNA-binding transcription factor activity, RNA polymerase II-specific"/>
    <property type="evidence" value="ECO:0007669"/>
    <property type="project" value="InterPro"/>
</dbReference>
<keyword evidence="4 6" id="KW-0371">Homeobox</keyword>
<comment type="subcellular location">
    <subcellularLocation>
        <location evidence="1 6 7">Nucleus</location>
    </subcellularLocation>
</comment>
<dbReference type="InterPro" id="IPR001356">
    <property type="entry name" value="HD"/>
</dbReference>
<evidence type="ECO:0000256" key="4">
    <source>
        <dbReference type="ARBA" id="ARBA00023155"/>
    </source>
</evidence>
<keyword evidence="5 6" id="KW-0539">Nucleus</keyword>
<evidence type="ECO:0000259" key="9">
    <source>
        <dbReference type="PROSITE" id="PS50071"/>
    </source>
</evidence>
<dbReference type="SUPFAM" id="SSF46689">
    <property type="entry name" value="Homeodomain-like"/>
    <property type="match status" value="1"/>
</dbReference>
<dbReference type="PANTHER" id="PTHR46385">
    <property type="entry name" value="PAIRED MESODERM HOMEOBOX PROTEIN 1-RELATED"/>
    <property type="match status" value="1"/>
</dbReference>
<evidence type="ECO:0000256" key="1">
    <source>
        <dbReference type="ARBA" id="ARBA00004123"/>
    </source>
</evidence>
<evidence type="ECO:0000256" key="2">
    <source>
        <dbReference type="ARBA" id="ARBA00022473"/>
    </source>
</evidence>
<dbReference type="GO" id="GO:0003677">
    <property type="term" value="F:DNA binding"/>
    <property type="evidence" value="ECO:0007669"/>
    <property type="project" value="UniProtKB-UniRule"/>
</dbReference>
<dbReference type="Gene3D" id="1.10.10.60">
    <property type="entry name" value="Homeodomain-like"/>
    <property type="match status" value="1"/>
</dbReference>
<keyword evidence="2" id="KW-0217">Developmental protein</keyword>
<evidence type="ECO:0000256" key="3">
    <source>
        <dbReference type="ARBA" id="ARBA00023125"/>
    </source>
</evidence>
<reference evidence="10" key="1">
    <citation type="journal article" date="2023" name="G3 (Bethesda)">
        <title>A reference genome for the long-term kleptoplast-retaining sea slug Elysia crispata morphotype clarki.</title>
        <authorList>
            <person name="Eastman K.E."/>
            <person name="Pendleton A.L."/>
            <person name="Shaikh M.A."/>
            <person name="Suttiyut T."/>
            <person name="Ogas R."/>
            <person name="Tomko P."/>
            <person name="Gavelis G."/>
            <person name="Widhalm J.R."/>
            <person name="Wisecaver J.H."/>
        </authorList>
    </citation>
    <scope>NUCLEOTIDE SEQUENCE</scope>
    <source>
        <strain evidence="10">ECLA1</strain>
    </source>
</reference>
<protein>
    <recommendedName>
        <fullName evidence="9">Homeobox domain-containing protein</fullName>
    </recommendedName>
</protein>
<dbReference type="PANTHER" id="PTHR46385:SF4">
    <property type="entry name" value="PAIRED MESODERM HOMEOBOX PROTEIN 2-LIKE ISOFORM X1"/>
    <property type="match status" value="1"/>
</dbReference>
<feature type="region of interest" description="Disordered" evidence="8">
    <location>
        <begin position="16"/>
        <end position="38"/>
    </location>
</feature>
<evidence type="ECO:0000256" key="5">
    <source>
        <dbReference type="ARBA" id="ARBA00023242"/>
    </source>
</evidence>
<feature type="compositionally biased region" description="Basic residues" evidence="8">
    <location>
        <begin position="27"/>
        <end position="36"/>
    </location>
</feature>
<evidence type="ECO:0000313" key="10">
    <source>
        <dbReference type="EMBL" id="KAK3786453.1"/>
    </source>
</evidence>
<keyword evidence="11" id="KW-1185">Reference proteome</keyword>
<dbReference type="GO" id="GO:0005634">
    <property type="term" value="C:nucleus"/>
    <property type="evidence" value="ECO:0007669"/>
    <property type="project" value="UniProtKB-SubCell"/>
</dbReference>
<evidence type="ECO:0000313" key="11">
    <source>
        <dbReference type="Proteomes" id="UP001283361"/>
    </source>
</evidence>
<dbReference type="InterPro" id="IPR009057">
    <property type="entry name" value="Homeodomain-like_sf"/>
</dbReference>
<dbReference type="InterPro" id="IPR017970">
    <property type="entry name" value="Homeobox_CS"/>
</dbReference>
<sequence length="224" mass="24299">MIEFKIQRYCLFAESDDDKGGDSAESRRKRKQRRNRTTFNSTQLSALERVFERTHYPDAFVREELARRVSLSEARVQVWFQNRRAKFRRNERNMMAQRHSVYGGRSLGGSGGGVNGTGSSLEGTPIEQPITPRAAPVASDYLPPWVGGASSTYISSGGGAMSHPASSTTAGVGAGNCALASPHILAPPPPSGAGSSLACLRLKAHEYSSHSLPSSPYLHHQMPQ</sequence>
<feature type="DNA-binding region" description="Homeobox" evidence="6">
    <location>
        <begin position="32"/>
        <end position="91"/>
    </location>
</feature>
<dbReference type="Pfam" id="PF00046">
    <property type="entry name" value="Homeodomain"/>
    <property type="match status" value="1"/>
</dbReference>
<dbReference type="CDD" id="cd00086">
    <property type="entry name" value="homeodomain"/>
    <property type="match status" value="1"/>
</dbReference>
<feature type="compositionally biased region" description="Gly residues" evidence="8">
    <location>
        <begin position="105"/>
        <end position="116"/>
    </location>
</feature>
<comment type="caution">
    <text evidence="10">The sequence shown here is derived from an EMBL/GenBank/DDBJ whole genome shotgun (WGS) entry which is preliminary data.</text>
</comment>
<evidence type="ECO:0000256" key="8">
    <source>
        <dbReference type="SAM" id="MobiDB-lite"/>
    </source>
</evidence>
<dbReference type="PROSITE" id="PS50071">
    <property type="entry name" value="HOMEOBOX_2"/>
    <property type="match status" value="1"/>
</dbReference>
<dbReference type="EMBL" id="JAWDGP010001965">
    <property type="protein sequence ID" value="KAK3786453.1"/>
    <property type="molecule type" value="Genomic_DNA"/>
</dbReference>
<gene>
    <name evidence="10" type="ORF">RRG08_016364</name>
</gene>
<accession>A0AAE1AF42</accession>
<feature type="region of interest" description="Disordered" evidence="8">
    <location>
        <begin position="102"/>
        <end position="128"/>
    </location>
</feature>
<name>A0AAE1AF42_9GAST</name>
<evidence type="ECO:0000256" key="7">
    <source>
        <dbReference type="RuleBase" id="RU000682"/>
    </source>
</evidence>
<dbReference type="InterPro" id="IPR043378">
    <property type="entry name" value="PRRX1/2"/>
</dbReference>